<keyword evidence="3" id="KW-1185">Reference proteome</keyword>
<feature type="compositionally biased region" description="Low complexity" evidence="1">
    <location>
        <begin position="96"/>
        <end position="110"/>
    </location>
</feature>
<evidence type="ECO:0000313" key="3">
    <source>
        <dbReference type="Proteomes" id="UP000823388"/>
    </source>
</evidence>
<name>A0A8T0UW80_PANVG</name>
<sequence>MLLTCGLRAPLARIRRSRGRYVASLAPCPPAEARRRRLFPLPPASPSAPSTSQHRGPLPCSRAPPLMTGPFPLCPSSPPSPLARKSFSPPARALQLSLSSGGSHAPSAPAHLRRRARPRFQRPAPAQLCRPPLAPARYSRPHLQLACGRPDLLAPRSSSPLASSLTPAFWPLLTPPPAPVSTARPPAPGRQARLRCSFAVFLADAVMKALAIPLELPFSHLCFSASSNAMLMSSPSSNLLPWPLQHCSLLCAVPGRQQLTSAAHRVFDKMSSSLNTWRY</sequence>
<proteinExistence type="predicted"/>
<feature type="region of interest" description="Disordered" evidence="1">
    <location>
        <begin position="75"/>
        <end position="121"/>
    </location>
</feature>
<reference evidence="2" key="1">
    <citation type="submission" date="2020-05" db="EMBL/GenBank/DDBJ databases">
        <title>WGS assembly of Panicum virgatum.</title>
        <authorList>
            <person name="Lovell J.T."/>
            <person name="Jenkins J."/>
            <person name="Shu S."/>
            <person name="Juenger T.E."/>
            <person name="Schmutz J."/>
        </authorList>
    </citation>
    <scope>NUCLEOTIDE SEQUENCE</scope>
    <source>
        <strain evidence="2">AP13</strain>
    </source>
</reference>
<dbReference type="Proteomes" id="UP000823388">
    <property type="component" value="Chromosome 3K"/>
</dbReference>
<dbReference type="EMBL" id="CM029041">
    <property type="protein sequence ID" value="KAG2628542.1"/>
    <property type="molecule type" value="Genomic_DNA"/>
</dbReference>
<accession>A0A8T0UW80</accession>
<feature type="compositionally biased region" description="Basic residues" evidence="1">
    <location>
        <begin position="111"/>
        <end position="120"/>
    </location>
</feature>
<comment type="caution">
    <text evidence="2">The sequence shown here is derived from an EMBL/GenBank/DDBJ whole genome shotgun (WGS) entry which is preliminary data.</text>
</comment>
<evidence type="ECO:0000313" key="2">
    <source>
        <dbReference type="EMBL" id="KAG2628542.1"/>
    </source>
</evidence>
<protein>
    <submittedName>
        <fullName evidence="2">Uncharacterized protein</fullName>
    </submittedName>
</protein>
<feature type="region of interest" description="Disordered" evidence="1">
    <location>
        <begin position="39"/>
        <end position="62"/>
    </location>
</feature>
<organism evidence="2 3">
    <name type="scientific">Panicum virgatum</name>
    <name type="common">Blackwell switchgrass</name>
    <dbReference type="NCBI Taxonomy" id="38727"/>
    <lineage>
        <taxon>Eukaryota</taxon>
        <taxon>Viridiplantae</taxon>
        <taxon>Streptophyta</taxon>
        <taxon>Embryophyta</taxon>
        <taxon>Tracheophyta</taxon>
        <taxon>Spermatophyta</taxon>
        <taxon>Magnoliopsida</taxon>
        <taxon>Liliopsida</taxon>
        <taxon>Poales</taxon>
        <taxon>Poaceae</taxon>
        <taxon>PACMAD clade</taxon>
        <taxon>Panicoideae</taxon>
        <taxon>Panicodae</taxon>
        <taxon>Paniceae</taxon>
        <taxon>Panicinae</taxon>
        <taxon>Panicum</taxon>
        <taxon>Panicum sect. Hiantes</taxon>
    </lineage>
</organism>
<gene>
    <name evidence="2" type="ORF">PVAP13_3KG394654</name>
</gene>
<dbReference type="AlphaFoldDB" id="A0A8T0UW80"/>
<evidence type="ECO:0000256" key="1">
    <source>
        <dbReference type="SAM" id="MobiDB-lite"/>
    </source>
</evidence>